<sequence>MQKLKRKNGDDNTSPLKKKKVQFSEPTKDGKGKNNENNKPFKKGDLKNKEINKPFKKGDLKNNENNKPFKKGDLKNNENNKPFKKGDLKNNENNKPFKKGDLKNNENNKPFKKGDLKNNENNKPFKKGDLKNNENNKPFKKGDLKNNENNKPFKKGDLKNNENNKPFKKGDLKNKEINKPFKKGDLKNNENNKPFKKGDLKNGKKFSKPGFKGKAGCTKNTKLSSKDGKDEKPKWSEMKKEKKNLRLERRKAKSTAEIFEISNKAKLLAAQIQRKVIKPDFRSSACKELHALIKGQYKAIALTHDLSRVIQVLLKHSSDEIKHEITEELMDIMATMMQSKYAHHSVKRILKYGTDAIRHQVIKKLLGNIVSLASHSISAPVLDYAYGEFASKKEKMHMQQEFYGEMYKNTKDDRVKTLSDTYKDSPEMKAAILQSCKANIQRILDKNLHDSELLHSVLYDYIRECSKEDQTELISSLSPLIVPLSNSLPGTILKVVKEHVVPLSKHKTGYRLLIVIFDSVDDTVLVKKAIVSTLVSNLKDIARDHWGKMTLHWLVKPKDSAAFHPTFIKFLEEGLKTGTSKKDTEIRVSELRELILPAIKSDIENDPEFWLKDKATLLLTIAVLSIDHSKKALEELAKVICKVDWTITNNDNSILAIEDAGMHMCLKKLAALDKDAEESLGNVICDNIEDETLKMWLATNRGCFFIVKLIENNGESTSKKWIKKLKPHSKLLKAQSSEGAKILLQSL</sequence>
<dbReference type="PROSITE" id="PS50302">
    <property type="entry name" value="PUM"/>
    <property type="match status" value="1"/>
</dbReference>
<accession>A0A212EP73</accession>
<dbReference type="SMART" id="SM00025">
    <property type="entry name" value="Pumilio"/>
    <property type="match status" value="3"/>
</dbReference>
<evidence type="ECO:0000256" key="4">
    <source>
        <dbReference type="SAM" id="MobiDB-lite"/>
    </source>
</evidence>
<evidence type="ECO:0000256" key="3">
    <source>
        <dbReference type="PROSITE-ProRule" id="PRU00317"/>
    </source>
</evidence>
<evidence type="ECO:0000256" key="2">
    <source>
        <dbReference type="ARBA" id="ARBA00022884"/>
    </source>
</evidence>
<dbReference type="InParanoid" id="A0A212EP73"/>
<dbReference type="InterPro" id="IPR001313">
    <property type="entry name" value="Pumilio_RNA-bd_rpt"/>
</dbReference>
<dbReference type="InterPro" id="IPR040059">
    <property type="entry name" value="PUM3"/>
</dbReference>
<evidence type="ECO:0000256" key="1">
    <source>
        <dbReference type="ARBA" id="ARBA00022737"/>
    </source>
</evidence>
<feature type="compositionally biased region" description="Basic and acidic residues" evidence="4">
    <location>
        <begin position="42"/>
        <end position="64"/>
    </location>
</feature>
<dbReference type="Pfam" id="PF00806">
    <property type="entry name" value="PUF"/>
    <property type="match status" value="2"/>
</dbReference>
<protein>
    <submittedName>
        <fullName evidence="6">Penguin</fullName>
    </submittedName>
</protein>
<proteinExistence type="predicted"/>
<name>A0A212EP73_DANPL</name>
<dbReference type="Pfam" id="PF08144">
    <property type="entry name" value="CPL"/>
    <property type="match status" value="1"/>
</dbReference>
<feature type="compositionally biased region" description="Basic and acidic residues" evidence="4">
    <location>
        <begin position="26"/>
        <end position="36"/>
    </location>
</feature>
<reference evidence="6 7" key="1">
    <citation type="journal article" date="2011" name="Cell">
        <title>The monarch butterfly genome yields insights into long-distance migration.</title>
        <authorList>
            <person name="Zhan S."/>
            <person name="Merlin C."/>
            <person name="Boore J.L."/>
            <person name="Reppert S.M."/>
        </authorList>
    </citation>
    <scope>NUCLEOTIDE SEQUENCE [LARGE SCALE GENOMIC DNA]</scope>
    <source>
        <strain evidence="6">F-2</strain>
    </source>
</reference>
<feature type="repeat" description="Pumilio" evidence="3">
    <location>
        <begin position="328"/>
        <end position="363"/>
    </location>
</feature>
<keyword evidence="1" id="KW-0677">Repeat</keyword>
<dbReference type="AlphaFoldDB" id="A0A212EP73"/>
<dbReference type="Proteomes" id="UP000007151">
    <property type="component" value="Unassembled WGS sequence"/>
</dbReference>
<feature type="domain" description="PUM-HD" evidence="5">
    <location>
        <begin position="268"/>
        <end position="640"/>
    </location>
</feature>
<dbReference type="GO" id="GO:0006417">
    <property type="term" value="P:regulation of translation"/>
    <property type="evidence" value="ECO:0007669"/>
    <property type="project" value="TreeGrafter"/>
</dbReference>
<evidence type="ECO:0000313" key="6">
    <source>
        <dbReference type="EMBL" id="OWR43288.1"/>
    </source>
</evidence>
<dbReference type="FunCoup" id="A0A212EP73">
    <property type="interactions" value="1137"/>
</dbReference>
<dbReference type="InterPro" id="IPR016024">
    <property type="entry name" value="ARM-type_fold"/>
</dbReference>
<dbReference type="Gene3D" id="1.25.10.10">
    <property type="entry name" value="Leucine-rich Repeat Variant"/>
    <property type="match status" value="1"/>
</dbReference>
<evidence type="ECO:0000313" key="7">
    <source>
        <dbReference type="Proteomes" id="UP000007151"/>
    </source>
</evidence>
<feature type="region of interest" description="Disordered" evidence="4">
    <location>
        <begin position="1"/>
        <end position="241"/>
    </location>
</feature>
<dbReference type="PANTHER" id="PTHR13389:SF0">
    <property type="entry name" value="PUMILIO HOMOLOG 3"/>
    <property type="match status" value="1"/>
</dbReference>
<dbReference type="PANTHER" id="PTHR13389">
    <property type="entry name" value="PUMILIO HOMOLOG 3"/>
    <property type="match status" value="1"/>
</dbReference>
<dbReference type="InterPro" id="IPR012959">
    <property type="entry name" value="CPL_dom"/>
</dbReference>
<feature type="compositionally biased region" description="Basic and acidic residues" evidence="4">
    <location>
        <begin position="224"/>
        <end position="241"/>
    </location>
</feature>
<dbReference type="KEGG" id="dpl:KGM_200290"/>
<dbReference type="InterPro" id="IPR011989">
    <property type="entry name" value="ARM-like"/>
</dbReference>
<comment type="caution">
    <text evidence="6">The sequence shown here is derived from an EMBL/GenBank/DDBJ whole genome shotgun (WGS) entry which is preliminary data.</text>
</comment>
<evidence type="ECO:0000259" key="5">
    <source>
        <dbReference type="PROSITE" id="PS50303"/>
    </source>
</evidence>
<gene>
    <name evidence="6" type="ORF">KGM_200290</name>
</gene>
<dbReference type="EMBL" id="AGBW02013517">
    <property type="protein sequence ID" value="OWR43288.1"/>
    <property type="molecule type" value="Genomic_DNA"/>
</dbReference>
<dbReference type="GO" id="GO:0005730">
    <property type="term" value="C:nucleolus"/>
    <property type="evidence" value="ECO:0007669"/>
    <property type="project" value="TreeGrafter"/>
</dbReference>
<dbReference type="eggNOG" id="KOG2050">
    <property type="taxonomic scope" value="Eukaryota"/>
</dbReference>
<keyword evidence="2" id="KW-0694">RNA-binding</keyword>
<dbReference type="GO" id="GO:0003729">
    <property type="term" value="F:mRNA binding"/>
    <property type="evidence" value="ECO:0007669"/>
    <property type="project" value="TreeGrafter"/>
</dbReference>
<keyword evidence="7" id="KW-1185">Reference proteome</keyword>
<dbReference type="PROSITE" id="PS50303">
    <property type="entry name" value="PUM_HD"/>
    <property type="match status" value="1"/>
</dbReference>
<dbReference type="STRING" id="278856.A0A212EP73"/>
<dbReference type="InterPro" id="IPR033133">
    <property type="entry name" value="PUM-HD"/>
</dbReference>
<feature type="compositionally biased region" description="Basic and acidic residues" evidence="4">
    <location>
        <begin position="168"/>
        <end position="190"/>
    </location>
</feature>
<organism evidence="6 7">
    <name type="scientific">Danaus plexippus plexippus</name>
    <dbReference type="NCBI Taxonomy" id="278856"/>
    <lineage>
        <taxon>Eukaryota</taxon>
        <taxon>Metazoa</taxon>
        <taxon>Ecdysozoa</taxon>
        <taxon>Arthropoda</taxon>
        <taxon>Hexapoda</taxon>
        <taxon>Insecta</taxon>
        <taxon>Pterygota</taxon>
        <taxon>Neoptera</taxon>
        <taxon>Endopterygota</taxon>
        <taxon>Lepidoptera</taxon>
        <taxon>Glossata</taxon>
        <taxon>Ditrysia</taxon>
        <taxon>Papilionoidea</taxon>
        <taxon>Nymphalidae</taxon>
        <taxon>Danainae</taxon>
        <taxon>Danaini</taxon>
        <taxon>Danaina</taxon>
        <taxon>Danaus</taxon>
        <taxon>Danaus</taxon>
    </lineage>
</organism>
<dbReference type="SUPFAM" id="SSF48371">
    <property type="entry name" value="ARM repeat"/>
    <property type="match status" value="1"/>
</dbReference>